<evidence type="ECO:0000313" key="3">
    <source>
        <dbReference type="EMBL" id="SCZ26541.1"/>
    </source>
</evidence>
<accession>A0A1G5MPM2</accession>
<feature type="region of interest" description="Disordered" evidence="1">
    <location>
        <begin position="252"/>
        <end position="282"/>
    </location>
</feature>
<dbReference type="InterPro" id="IPR010657">
    <property type="entry name" value="ImpA_N"/>
</dbReference>
<keyword evidence="4" id="KW-1185">Reference proteome</keyword>
<protein>
    <submittedName>
        <fullName evidence="3">Type VI secretion system protein ImpA</fullName>
    </submittedName>
</protein>
<feature type="domain" description="ImpA N-terminal" evidence="2">
    <location>
        <begin position="14"/>
        <end position="135"/>
    </location>
</feature>
<dbReference type="EMBL" id="FMVW01000001">
    <property type="protein sequence ID" value="SCZ26541.1"/>
    <property type="molecule type" value="Genomic_DNA"/>
</dbReference>
<organism evidence="3 4">
    <name type="scientific">Afifella marina DSM 2698</name>
    <dbReference type="NCBI Taxonomy" id="1120955"/>
    <lineage>
        <taxon>Bacteria</taxon>
        <taxon>Pseudomonadati</taxon>
        <taxon>Pseudomonadota</taxon>
        <taxon>Alphaproteobacteria</taxon>
        <taxon>Hyphomicrobiales</taxon>
        <taxon>Afifellaceae</taxon>
        <taxon>Afifella</taxon>
    </lineage>
</organism>
<name>A0A1G5MPM2_AFIMA</name>
<dbReference type="Proteomes" id="UP000199347">
    <property type="component" value="Unassembled WGS sequence"/>
</dbReference>
<dbReference type="NCBIfam" id="TIGR03363">
    <property type="entry name" value="VI_chp_8"/>
    <property type="match status" value="1"/>
</dbReference>
<dbReference type="InterPro" id="IPR017740">
    <property type="entry name" value="TssA-like"/>
</dbReference>
<sequence length="374" mass="40156">MHLDIPAITATFDSRTPCGGNPRSSPETRELYYRIKDSRNAARSEERSIAPGEPIRLSQKWREVHELANDILINRAKDLEILAWLAEAQLRLEGFAGLRDVFTAMTALVTDQWDHLHSVGDGDLEDKVAPLAGLNGIGGEGSLIQPVRLTPLVPGAHFGEHSLWDYQLSQRDDNADRKEALEEAVSEAGTGAMATRHQEAMECLTAFNELVAVVDERCGAGAPASSNTRTVLAEAAAAIRVLANLKDDSAAAADETGARPFSKAKEEISQRTPGNGADETEGAVELSAPRIGSLVIGSRDDAFEALGLIARYFRRSEPHSPIAASIETLVRRGRMDFVDLLGELLPDPATRKQVLTAAGIQPPKAGAENGEAAS</sequence>
<gene>
    <name evidence="3" type="ORF">SAMN03080610_00960</name>
</gene>
<evidence type="ECO:0000256" key="1">
    <source>
        <dbReference type="SAM" id="MobiDB-lite"/>
    </source>
</evidence>
<reference evidence="3 4" key="1">
    <citation type="submission" date="2016-10" db="EMBL/GenBank/DDBJ databases">
        <authorList>
            <person name="de Groot N.N."/>
        </authorList>
    </citation>
    <scope>NUCLEOTIDE SEQUENCE [LARGE SCALE GENOMIC DNA]</scope>
    <source>
        <strain evidence="3 4">DSM 2698</strain>
    </source>
</reference>
<dbReference type="STRING" id="1120955.SAMN03080610_00960"/>
<dbReference type="PANTHER" id="PTHR37951:SF1">
    <property type="entry name" value="TYPE VI SECRETION SYSTEM COMPONENT TSSA1"/>
    <property type="match status" value="1"/>
</dbReference>
<dbReference type="Pfam" id="PF06812">
    <property type="entry name" value="ImpA_N"/>
    <property type="match status" value="1"/>
</dbReference>
<proteinExistence type="predicted"/>
<dbReference type="AlphaFoldDB" id="A0A1G5MPM2"/>
<evidence type="ECO:0000313" key="4">
    <source>
        <dbReference type="Proteomes" id="UP000199347"/>
    </source>
</evidence>
<evidence type="ECO:0000259" key="2">
    <source>
        <dbReference type="Pfam" id="PF06812"/>
    </source>
</evidence>
<dbReference type="PANTHER" id="PTHR37951">
    <property type="entry name" value="CYTOPLASMIC PROTEIN-RELATED"/>
    <property type="match status" value="1"/>
</dbReference>